<comment type="similarity">
    <text evidence="1">Belongs to the ROK (NagC/XylR) family.</text>
</comment>
<comment type="caution">
    <text evidence="3">The sequence shown here is derived from an EMBL/GenBank/DDBJ whole genome shotgun (WGS) entry which is preliminary data.</text>
</comment>
<dbReference type="InterPro" id="IPR036388">
    <property type="entry name" value="WH-like_DNA-bd_sf"/>
</dbReference>
<evidence type="ECO:0000256" key="1">
    <source>
        <dbReference type="ARBA" id="ARBA00006479"/>
    </source>
</evidence>
<gene>
    <name evidence="3" type="ORF">ACFFV7_06190</name>
</gene>
<dbReference type="InterPro" id="IPR000600">
    <property type="entry name" value="ROK"/>
</dbReference>
<accession>A0ABV5I8I4</accession>
<feature type="domain" description="HTH marR-type" evidence="2">
    <location>
        <begin position="16"/>
        <end position="61"/>
    </location>
</feature>
<dbReference type="SUPFAM" id="SSF46785">
    <property type="entry name" value="Winged helix' DNA-binding domain"/>
    <property type="match status" value="1"/>
</dbReference>
<dbReference type="Proteomes" id="UP001589647">
    <property type="component" value="Unassembled WGS sequence"/>
</dbReference>
<evidence type="ECO:0000313" key="4">
    <source>
        <dbReference type="Proteomes" id="UP001589647"/>
    </source>
</evidence>
<dbReference type="SUPFAM" id="SSF53067">
    <property type="entry name" value="Actin-like ATPase domain"/>
    <property type="match status" value="1"/>
</dbReference>
<dbReference type="InterPro" id="IPR036390">
    <property type="entry name" value="WH_DNA-bd_sf"/>
</dbReference>
<dbReference type="InterPro" id="IPR011991">
    <property type="entry name" value="ArsR-like_HTH"/>
</dbReference>
<dbReference type="Pfam" id="PF12802">
    <property type="entry name" value="MarR_2"/>
    <property type="match status" value="1"/>
</dbReference>
<dbReference type="Pfam" id="PF00480">
    <property type="entry name" value="ROK"/>
    <property type="match status" value="1"/>
</dbReference>
<organism evidence="3 4">
    <name type="scientific">Nonomuraea spiralis</name>
    <dbReference type="NCBI Taxonomy" id="46182"/>
    <lineage>
        <taxon>Bacteria</taxon>
        <taxon>Bacillati</taxon>
        <taxon>Actinomycetota</taxon>
        <taxon>Actinomycetes</taxon>
        <taxon>Streptosporangiales</taxon>
        <taxon>Streptosporangiaceae</taxon>
        <taxon>Nonomuraea</taxon>
    </lineage>
</organism>
<evidence type="ECO:0000313" key="3">
    <source>
        <dbReference type="EMBL" id="MFB9200776.1"/>
    </source>
</evidence>
<evidence type="ECO:0000259" key="2">
    <source>
        <dbReference type="Pfam" id="PF12802"/>
    </source>
</evidence>
<protein>
    <submittedName>
        <fullName evidence="3">ROK family protein</fullName>
    </submittedName>
</protein>
<dbReference type="RefSeq" id="WP_229823651.1">
    <property type="nucleotide sequence ID" value="NZ_BMRC01000003.1"/>
</dbReference>
<dbReference type="Gene3D" id="1.10.10.10">
    <property type="entry name" value="Winged helix-like DNA-binding domain superfamily/Winged helix DNA-binding domain"/>
    <property type="match status" value="1"/>
</dbReference>
<keyword evidence="4" id="KW-1185">Reference proteome</keyword>
<dbReference type="EMBL" id="JBHMEI010000003">
    <property type="protein sequence ID" value="MFB9200776.1"/>
    <property type="molecule type" value="Genomic_DNA"/>
</dbReference>
<proteinExistence type="inferred from homology"/>
<dbReference type="Gene3D" id="3.30.420.40">
    <property type="match status" value="2"/>
</dbReference>
<dbReference type="InterPro" id="IPR043129">
    <property type="entry name" value="ATPase_NBD"/>
</dbReference>
<dbReference type="PANTHER" id="PTHR18964">
    <property type="entry name" value="ROK (REPRESSOR, ORF, KINASE) FAMILY"/>
    <property type="match status" value="1"/>
</dbReference>
<dbReference type="InterPro" id="IPR000835">
    <property type="entry name" value="HTH_MarR-typ"/>
</dbReference>
<dbReference type="PANTHER" id="PTHR18964:SF149">
    <property type="entry name" value="BIFUNCTIONAL UDP-N-ACETYLGLUCOSAMINE 2-EPIMERASE_N-ACETYLMANNOSAMINE KINASE"/>
    <property type="match status" value="1"/>
</dbReference>
<dbReference type="CDD" id="cd00090">
    <property type="entry name" value="HTH_ARSR"/>
    <property type="match status" value="1"/>
</dbReference>
<name>A0ABV5I8I4_9ACTN</name>
<reference evidence="3 4" key="1">
    <citation type="submission" date="2024-09" db="EMBL/GenBank/DDBJ databases">
        <authorList>
            <person name="Sun Q."/>
            <person name="Mori K."/>
        </authorList>
    </citation>
    <scope>NUCLEOTIDE SEQUENCE [LARGE SCALE GENOMIC DNA]</scope>
    <source>
        <strain evidence="3 4">CCM 3426</strain>
    </source>
</reference>
<sequence length="394" mass="40401">MRRDLANPRLLRVLNERRLLDQLHEHGPASRADLAKSTGLSKPTVSAALAGLEEDGLVHLVGEVSGRPGPVSSLYDMNAASTHVAGIDIGRDWIRVAVADLRGAFAGRTDGRNTARTSTELADLVGELARAAAAEAEVEWRSITCAVVGSPGVYDPVRGGLDFAPNLPGPPGLADRLRAALGVDLVIENDINLAAVGEHAHGAGRGTANFALVSIGTGVGMGIVINGELYVGARGAAGEVSYVPATEQPPGADPVAHDADSFAHGATEAATAAPGVVRAARAAGLELETAREVFAAAADGNETARSVVEAEGRRIGGLLVAVAAVLDPEVIVLSGGVGRNLDLLGASVERRIAELGPLRPKVVASLLGDSGVLLGAVAHAKSRAWDLIFDARRR</sequence>